<dbReference type="AlphaFoldDB" id="A0A4R0R8Z6"/>
<dbReference type="PANTHER" id="PTHR31431:SF1">
    <property type="entry name" value="NUCLEOPORIN NUP188"/>
    <property type="match status" value="1"/>
</dbReference>
<comment type="caution">
    <text evidence="1">The sequence shown here is derived from an EMBL/GenBank/DDBJ whole genome shotgun (WGS) entry which is preliminary data.</text>
</comment>
<keyword evidence="2" id="KW-1185">Reference proteome</keyword>
<proteinExistence type="predicted"/>
<organism evidence="1 2">
    <name type="scientific">Steccherinum ochraceum</name>
    <dbReference type="NCBI Taxonomy" id="92696"/>
    <lineage>
        <taxon>Eukaryota</taxon>
        <taxon>Fungi</taxon>
        <taxon>Dikarya</taxon>
        <taxon>Basidiomycota</taxon>
        <taxon>Agaricomycotina</taxon>
        <taxon>Agaricomycetes</taxon>
        <taxon>Polyporales</taxon>
        <taxon>Steccherinaceae</taxon>
        <taxon>Steccherinum</taxon>
    </lineage>
</organism>
<name>A0A4R0R8Z6_9APHY</name>
<dbReference type="EMBL" id="RWJN01000248">
    <property type="protein sequence ID" value="TCD64241.1"/>
    <property type="molecule type" value="Genomic_DNA"/>
</dbReference>
<reference evidence="1 2" key="1">
    <citation type="submission" date="2018-11" db="EMBL/GenBank/DDBJ databases">
        <title>Genome assembly of Steccherinum ochraceum LE-BIN_3174, the white-rot fungus of the Steccherinaceae family (The Residual Polyporoid clade, Polyporales, Basidiomycota).</title>
        <authorList>
            <person name="Fedorova T.V."/>
            <person name="Glazunova O.A."/>
            <person name="Landesman E.O."/>
            <person name="Moiseenko K.V."/>
            <person name="Psurtseva N.V."/>
            <person name="Savinova O.S."/>
            <person name="Shakhova N.V."/>
            <person name="Tyazhelova T.V."/>
            <person name="Vasina D.V."/>
        </authorList>
    </citation>
    <scope>NUCLEOTIDE SEQUENCE [LARGE SCALE GENOMIC DNA]</scope>
    <source>
        <strain evidence="1 2">LE-BIN_3174</strain>
    </source>
</reference>
<dbReference type="GO" id="GO:0017056">
    <property type="term" value="F:structural constituent of nuclear pore"/>
    <property type="evidence" value="ECO:0007669"/>
    <property type="project" value="InterPro"/>
</dbReference>
<evidence type="ECO:0000313" key="1">
    <source>
        <dbReference type="EMBL" id="TCD64241.1"/>
    </source>
</evidence>
<sequence>MSAIHPIVSSIAGGGAMLEQLSSSRRYGDARRLIYLMESNLILTRALLHCKQKSLAASQLCLLEEALCSRGVAGNISVNRSSKRADPMDALVGFVKERGMGSIVPQESTRVLFALCGSLATLEGPQLTVVGHLSDPEAAVSSLVRIVLHPYDDALLRNAVWNFITLAVEKEPALANLFVSGRFHASSIKGKEKAKVEDPALPKVISAFTVARDMIEQWKELWELNPQLLASLMRFLDVIWEHGHEHQLTLDSVRDDSLLWKSIAGIVMEELGPVPDFKTENFVEFEGVQHSNLHEAISYHAYRTIVKAYAVRIVSMDVTMSLQSQKNSKTLHKPTSYSAIQAIFQSEEQFTDLLWEGASRTYDPTLHDDLLEHLQRHFPTLVLKHVQVQEPTVERTFGDDFAFSLSTLHQRLLPFLGSLGDDVDEALKMLSSINLNLSLAHAQTTLTQAWQQLMAQVTPLLRGERTVRATLMSIAASISEDIAGEKRRGDMVSTVHHSRLSLLLALLESAWFSSADKGKEVEDFVSLAQNVRGIVQNNAQSPAKSFLGQVSVPFHRVVLQIAYFCARQGTSLVLRPKALNAQQRLAISFMVEAILILTIDALRISFDAARVKLDLDVDEDLELLVAVFGLCTKLDLNPSPAFWLTRCQETDVIRASLDLFSTMDLVGFSDLSTLRLRRRPLYAHQVLSFHTALAGITAAAERLASDSVLAAYSDNPLSDAIKAGSIDVVLAELPGERSPAHDAYCTLLSVVSAVMTSLGRFGHYFDIEVCGLIQLYGDQIHRALSWTISDPLTLPLLEEIEQTVALFSAVAQSSAAADRNDAAKRALDFFVSDALLLLQQVNYALTHPNHLASTFEPITTTEKAHFERDGSSGASVTSPSDMIDPMKRPFLARLMHRMFRLAGSILSSLISISGAENVLLDEPEDWPRGQILIVPHSKVVLGEPTSIGTLLELGNRCLDVLRHLVDRPPTQAITPGTSGSEEVLNVRETVDAIRSTLEASLFYAVTQLAMWLAKPEFDGSAKEVDLDDSMALGEPDSAKERERKSQRQSLTMAERLRRGMTGEMASDVQALLIRAKSVVAKSTTVSGEKGVDLTAVLARFVQEKIVVPS</sequence>
<dbReference type="InterPro" id="IPR044840">
    <property type="entry name" value="Nup188"/>
</dbReference>
<dbReference type="Gene3D" id="1.25.10.70">
    <property type="match status" value="1"/>
</dbReference>
<accession>A0A4R0R8Z6</accession>
<dbReference type="GO" id="GO:0044611">
    <property type="term" value="C:nuclear pore inner ring"/>
    <property type="evidence" value="ECO:0007669"/>
    <property type="project" value="TreeGrafter"/>
</dbReference>
<dbReference type="PANTHER" id="PTHR31431">
    <property type="entry name" value="NUCLEOPORIN NUP188 HOMOLOG"/>
    <property type="match status" value="1"/>
</dbReference>
<protein>
    <submittedName>
        <fullName evidence="1">Uncharacterized protein</fullName>
    </submittedName>
</protein>
<evidence type="ECO:0000313" key="2">
    <source>
        <dbReference type="Proteomes" id="UP000292702"/>
    </source>
</evidence>
<dbReference type="OrthoDB" id="102511at2759"/>
<dbReference type="GO" id="GO:0006606">
    <property type="term" value="P:protein import into nucleus"/>
    <property type="evidence" value="ECO:0007669"/>
    <property type="project" value="TreeGrafter"/>
</dbReference>
<gene>
    <name evidence="1" type="ORF">EIP91_004343</name>
</gene>
<dbReference type="STRING" id="92696.A0A4R0R8Z6"/>
<dbReference type="Proteomes" id="UP000292702">
    <property type="component" value="Unassembled WGS sequence"/>
</dbReference>
<dbReference type="GO" id="GO:0006405">
    <property type="term" value="P:RNA export from nucleus"/>
    <property type="evidence" value="ECO:0007669"/>
    <property type="project" value="TreeGrafter"/>
</dbReference>